<evidence type="ECO:0000256" key="5">
    <source>
        <dbReference type="ARBA" id="ARBA00023136"/>
    </source>
</evidence>
<reference evidence="11" key="2">
    <citation type="submission" date="2025-09" db="UniProtKB">
        <authorList>
            <consortium name="Ensembl"/>
        </authorList>
    </citation>
    <scope>IDENTIFICATION</scope>
</reference>
<dbReference type="GO" id="GO:0060326">
    <property type="term" value="P:cell chemotaxis"/>
    <property type="evidence" value="ECO:0007669"/>
    <property type="project" value="TreeGrafter"/>
</dbReference>
<evidence type="ECO:0000259" key="10">
    <source>
        <dbReference type="PROSITE" id="PS50262"/>
    </source>
</evidence>
<comment type="subcellular location">
    <subcellularLocation>
        <location evidence="1">Membrane</location>
    </subcellularLocation>
</comment>
<evidence type="ECO:0000313" key="12">
    <source>
        <dbReference type="Proteomes" id="UP000261480"/>
    </source>
</evidence>
<evidence type="ECO:0000256" key="8">
    <source>
        <dbReference type="RuleBase" id="RU000688"/>
    </source>
</evidence>
<dbReference type="GO" id="GO:0019722">
    <property type="term" value="P:calcium-mediated signaling"/>
    <property type="evidence" value="ECO:0007669"/>
    <property type="project" value="TreeGrafter"/>
</dbReference>
<evidence type="ECO:0000313" key="11">
    <source>
        <dbReference type="Ensembl" id="ENSPMEP00000016637.1"/>
    </source>
</evidence>
<dbReference type="PRINTS" id="PR00237">
    <property type="entry name" value="GPCRRHODOPSN"/>
</dbReference>
<reference evidence="11" key="1">
    <citation type="submission" date="2025-08" db="UniProtKB">
        <authorList>
            <consortium name="Ensembl"/>
        </authorList>
    </citation>
    <scope>IDENTIFICATION</scope>
</reference>
<evidence type="ECO:0000256" key="7">
    <source>
        <dbReference type="ARBA" id="ARBA00023224"/>
    </source>
</evidence>
<organism evidence="11 12">
    <name type="scientific">Poecilia mexicana</name>
    <dbReference type="NCBI Taxonomy" id="48701"/>
    <lineage>
        <taxon>Eukaryota</taxon>
        <taxon>Metazoa</taxon>
        <taxon>Chordata</taxon>
        <taxon>Craniata</taxon>
        <taxon>Vertebrata</taxon>
        <taxon>Euteleostomi</taxon>
        <taxon>Actinopterygii</taxon>
        <taxon>Neopterygii</taxon>
        <taxon>Teleostei</taxon>
        <taxon>Neoteleostei</taxon>
        <taxon>Acanthomorphata</taxon>
        <taxon>Ovalentaria</taxon>
        <taxon>Atherinomorphae</taxon>
        <taxon>Cyprinodontiformes</taxon>
        <taxon>Poeciliidae</taxon>
        <taxon>Poeciliinae</taxon>
        <taxon>Poecilia</taxon>
    </lineage>
</organism>
<feature type="transmembrane region" description="Helical" evidence="9">
    <location>
        <begin position="15"/>
        <end position="40"/>
    </location>
</feature>
<dbReference type="Ensembl" id="ENSPMET00000025280.1">
    <property type="protein sequence ID" value="ENSPMEP00000016637.1"/>
    <property type="gene ID" value="ENSPMEG00000019353.1"/>
</dbReference>
<dbReference type="GO" id="GO:0016493">
    <property type="term" value="F:C-C chemokine receptor activity"/>
    <property type="evidence" value="ECO:0007669"/>
    <property type="project" value="TreeGrafter"/>
</dbReference>
<dbReference type="PANTHER" id="PTHR10489:SF946">
    <property type="entry name" value="LEUKOTRIENE B4 RECEPTOR 1-LIKE"/>
    <property type="match status" value="1"/>
</dbReference>
<feature type="transmembrane region" description="Helical" evidence="9">
    <location>
        <begin position="243"/>
        <end position="265"/>
    </location>
</feature>
<dbReference type="GO" id="GO:0007204">
    <property type="term" value="P:positive regulation of cytosolic calcium ion concentration"/>
    <property type="evidence" value="ECO:0007669"/>
    <property type="project" value="TreeGrafter"/>
</dbReference>
<keyword evidence="5 9" id="KW-0472">Membrane</keyword>
<feature type="domain" description="G-protein coupled receptors family 1 profile" evidence="10">
    <location>
        <begin position="31"/>
        <end position="262"/>
    </location>
</feature>
<dbReference type="SUPFAM" id="SSF81321">
    <property type="entry name" value="Family A G protein-coupled receptor-like"/>
    <property type="match status" value="1"/>
</dbReference>
<evidence type="ECO:0000256" key="1">
    <source>
        <dbReference type="ARBA" id="ARBA00004370"/>
    </source>
</evidence>
<keyword evidence="2 8" id="KW-0812">Transmembrane</keyword>
<accession>A0A3B3XNN1</accession>
<dbReference type="PROSITE" id="PS00237">
    <property type="entry name" value="G_PROTEIN_RECEP_F1_1"/>
    <property type="match status" value="1"/>
</dbReference>
<feature type="transmembrane region" description="Helical" evidence="9">
    <location>
        <begin position="170"/>
        <end position="194"/>
    </location>
</feature>
<keyword evidence="12" id="KW-1185">Reference proteome</keyword>
<dbReference type="InterPro" id="IPR000276">
    <property type="entry name" value="GPCR_Rhodpsn"/>
</dbReference>
<dbReference type="InterPro" id="IPR017452">
    <property type="entry name" value="GPCR_Rhodpsn_7TM"/>
</dbReference>
<comment type="similarity">
    <text evidence="8">Belongs to the G-protein coupled receptor 1 family.</text>
</comment>
<dbReference type="STRING" id="48701.ENSPMEP00000016637"/>
<dbReference type="InterPro" id="IPR050119">
    <property type="entry name" value="CCR1-9-like"/>
</dbReference>
<dbReference type="Proteomes" id="UP000261480">
    <property type="component" value="Unplaced"/>
</dbReference>
<dbReference type="Pfam" id="PF00001">
    <property type="entry name" value="7tm_1"/>
    <property type="match status" value="1"/>
</dbReference>
<dbReference type="PROSITE" id="PS50262">
    <property type="entry name" value="G_PROTEIN_RECEP_F1_2"/>
    <property type="match status" value="1"/>
</dbReference>
<evidence type="ECO:0000256" key="3">
    <source>
        <dbReference type="ARBA" id="ARBA00022989"/>
    </source>
</evidence>
<protein>
    <recommendedName>
        <fullName evidence="10">G-protein coupled receptors family 1 profile domain-containing protein</fullName>
    </recommendedName>
</protein>
<keyword evidence="4 8" id="KW-0297">G-protein coupled receptor</keyword>
<evidence type="ECO:0000256" key="2">
    <source>
        <dbReference type="ARBA" id="ARBA00022692"/>
    </source>
</evidence>
<feature type="transmembrane region" description="Helical" evidence="9">
    <location>
        <begin position="206"/>
        <end position="231"/>
    </location>
</feature>
<sequence length="337" mass="37669">MAKLPTFPSWKAGGLVPAVVCIFCFLLGVPGNIAVILLKPNWQNLSSLSRTLMLNLAVSDLLCLVTLPIWAYSILYGWIFQLAACKLSAYLVYCSFHGSLLTVTALSVHRYLAVVRRQRYNQVRKRVLLLLLLWLVAVILSIPALVVRQLKTYQQSAQCRSRFTSETQGVVLMLLESLFGFVCFSLVGCTYILFFNNSQTTRLVTCVTVTVFILWLPYHIINVLTVIAVSLKNENLIHVCRDARHFVATVLFINSSINPLLYAFASKKVCSACQKEDSSIYCTQLVLNTSKINVKSILIHSSLQILLVFLSSLTKAEAVFNSGKLYQACTHSKCQNV</sequence>
<feature type="transmembrane region" description="Helical" evidence="9">
    <location>
        <begin position="52"/>
        <end position="75"/>
    </location>
</feature>
<dbReference type="GO" id="GO:0009897">
    <property type="term" value="C:external side of plasma membrane"/>
    <property type="evidence" value="ECO:0007669"/>
    <property type="project" value="TreeGrafter"/>
</dbReference>
<feature type="transmembrane region" description="Helical" evidence="9">
    <location>
        <begin position="87"/>
        <end position="106"/>
    </location>
</feature>
<evidence type="ECO:0000256" key="4">
    <source>
        <dbReference type="ARBA" id="ARBA00023040"/>
    </source>
</evidence>
<dbReference type="Gene3D" id="1.20.1070.10">
    <property type="entry name" value="Rhodopsin 7-helix transmembrane proteins"/>
    <property type="match status" value="1"/>
</dbReference>
<dbReference type="GO" id="GO:0006955">
    <property type="term" value="P:immune response"/>
    <property type="evidence" value="ECO:0007669"/>
    <property type="project" value="TreeGrafter"/>
</dbReference>
<feature type="transmembrane region" description="Helical" evidence="9">
    <location>
        <begin position="127"/>
        <end position="150"/>
    </location>
</feature>
<dbReference type="AlphaFoldDB" id="A0A3B3XNN1"/>
<dbReference type="PANTHER" id="PTHR10489">
    <property type="entry name" value="CELL ADHESION MOLECULE"/>
    <property type="match status" value="1"/>
</dbReference>
<evidence type="ECO:0000256" key="9">
    <source>
        <dbReference type="SAM" id="Phobius"/>
    </source>
</evidence>
<keyword evidence="3 9" id="KW-1133">Transmembrane helix</keyword>
<keyword evidence="7 8" id="KW-0807">Transducer</keyword>
<dbReference type="GO" id="GO:0019957">
    <property type="term" value="F:C-C chemokine binding"/>
    <property type="evidence" value="ECO:0007669"/>
    <property type="project" value="TreeGrafter"/>
</dbReference>
<name>A0A3B3XNN1_9TELE</name>
<proteinExistence type="inferred from homology"/>
<keyword evidence="6 8" id="KW-0675">Receptor</keyword>
<evidence type="ECO:0000256" key="6">
    <source>
        <dbReference type="ARBA" id="ARBA00023170"/>
    </source>
</evidence>